<dbReference type="EC" id="3.1.3.62" evidence="4"/>
<dbReference type="GO" id="GO:0034417">
    <property type="term" value="F:bisphosphoglycerate 3-phosphatase activity"/>
    <property type="evidence" value="ECO:0007669"/>
    <property type="project" value="UniProtKB-EC"/>
</dbReference>
<dbReference type="InterPro" id="IPR029033">
    <property type="entry name" value="His_PPase_superfam"/>
</dbReference>
<dbReference type="Gene3D" id="3.40.50.1240">
    <property type="entry name" value="Phosphoglycerate mutase-like"/>
    <property type="match status" value="1"/>
</dbReference>
<organism evidence="15 16">
    <name type="scientific">Mortierella polycephala</name>
    <dbReference type="NCBI Taxonomy" id="41804"/>
    <lineage>
        <taxon>Eukaryota</taxon>
        <taxon>Fungi</taxon>
        <taxon>Fungi incertae sedis</taxon>
        <taxon>Mucoromycota</taxon>
        <taxon>Mortierellomycotina</taxon>
        <taxon>Mortierellomycetes</taxon>
        <taxon>Mortierellales</taxon>
        <taxon>Mortierellaceae</taxon>
        <taxon>Mortierella</taxon>
    </lineage>
</organism>
<evidence type="ECO:0000256" key="4">
    <source>
        <dbReference type="ARBA" id="ARBA00013040"/>
    </source>
</evidence>
<gene>
    <name evidence="15" type="primary">MINPP1_1</name>
    <name evidence="15" type="ORF">BG011_004104</name>
</gene>
<dbReference type="PANTHER" id="PTHR20963:SF8">
    <property type="entry name" value="MULTIPLE INOSITOL POLYPHOSPHATE PHOSPHATASE 1"/>
    <property type="match status" value="1"/>
</dbReference>
<dbReference type="Proteomes" id="UP000726737">
    <property type="component" value="Unassembled WGS sequence"/>
</dbReference>
<evidence type="ECO:0000313" key="16">
    <source>
        <dbReference type="Proteomes" id="UP000726737"/>
    </source>
</evidence>
<evidence type="ECO:0000256" key="10">
    <source>
        <dbReference type="ARBA" id="ARBA00043668"/>
    </source>
</evidence>
<evidence type="ECO:0000256" key="7">
    <source>
        <dbReference type="ARBA" id="ARBA00022801"/>
    </source>
</evidence>
<evidence type="ECO:0000256" key="1">
    <source>
        <dbReference type="ARBA" id="ARBA00004370"/>
    </source>
</evidence>
<comment type="catalytic activity">
    <reaction evidence="12">
        <text>1D-myo-inositol hexakisphosphate + H2O = 1D-myo-inositol 1,2,4,5,6-pentakisphosphate + phosphate</text>
        <dbReference type="Rhea" id="RHEA:16989"/>
        <dbReference type="ChEBI" id="CHEBI:15377"/>
        <dbReference type="ChEBI" id="CHEBI:43474"/>
        <dbReference type="ChEBI" id="CHEBI:57798"/>
        <dbReference type="ChEBI" id="CHEBI:58130"/>
        <dbReference type="EC" id="3.1.3.62"/>
    </reaction>
    <physiologicalReaction direction="left-to-right" evidence="12">
        <dbReference type="Rhea" id="RHEA:16990"/>
    </physiologicalReaction>
</comment>
<dbReference type="InterPro" id="IPR033379">
    <property type="entry name" value="Acid_Pase_AS"/>
</dbReference>
<dbReference type="SUPFAM" id="SSF53254">
    <property type="entry name" value="Phosphoglycerate mutase-like"/>
    <property type="match status" value="1"/>
</dbReference>
<dbReference type="PROSITE" id="PS00616">
    <property type="entry name" value="HIS_ACID_PHOSPHAT_1"/>
    <property type="match status" value="1"/>
</dbReference>
<feature type="compositionally biased region" description="Basic and acidic residues" evidence="14">
    <location>
        <begin position="60"/>
        <end position="69"/>
    </location>
</feature>
<keyword evidence="7" id="KW-0378">Hydrolase</keyword>
<keyword evidence="16" id="KW-1185">Reference proteome</keyword>
<evidence type="ECO:0000256" key="8">
    <source>
        <dbReference type="ARBA" id="ARBA00023136"/>
    </source>
</evidence>
<name>A0A9P6QCR1_9FUNG</name>
<dbReference type="AlphaFoldDB" id="A0A9P6QCR1"/>
<dbReference type="InterPro" id="IPR000560">
    <property type="entry name" value="His_Pase_clade-2"/>
</dbReference>
<comment type="catalytic activity">
    <reaction evidence="11">
        <text>1D-myo-inositol 1,2,4,5,6-pentakisphosphate + H2O = 1D-myo-inositol 1,2,5,6-tetrakisphosphate + phosphate</text>
        <dbReference type="Rhea" id="RHEA:77115"/>
        <dbReference type="ChEBI" id="CHEBI:15377"/>
        <dbReference type="ChEBI" id="CHEBI:43474"/>
        <dbReference type="ChEBI" id="CHEBI:57798"/>
        <dbReference type="ChEBI" id="CHEBI:195535"/>
        <dbReference type="EC" id="3.1.3.62"/>
    </reaction>
    <physiologicalReaction direction="left-to-right" evidence="11">
        <dbReference type="Rhea" id="RHEA:77116"/>
    </physiologicalReaction>
</comment>
<dbReference type="GO" id="GO:0052745">
    <property type="term" value="F:inositol phosphate phosphatase activity"/>
    <property type="evidence" value="ECO:0007669"/>
    <property type="project" value="TreeGrafter"/>
</dbReference>
<comment type="caution">
    <text evidence="15">The sequence shown here is derived from an EMBL/GenBank/DDBJ whole genome shotgun (WGS) entry which is preliminary data.</text>
</comment>
<evidence type="ECO:0000256" key="11">
    <source>
        <dbReference type="ARBA" id="ARBA00043671"/>
    </source>
</evidence>
<evidence type="ECO:0000256" key="2">
    <source>
        <dbReference type="ARBA" id="ARBA00008422"/>
    </source>
</evidence>
<protein>
    <recommendedName>
        <fullName evidence="5">Multiple inositol polyphosphate phosphatase 1</fullName>
        <ecNumber evidence="4">3.1.3.62</ecNumber>
        <ecNumber evidence="3">3.1.3.80</ecNumber>
    </recommendedName>
    <alternativeName>
        <fullName evidence="9">2,3-bisphosphoglycerate 3-phosphatase</fullName>
    </alternativeName>
</protein>
<evidence type="ECO:0000256" key="6">
    <source>
        <dbReference type="ARBA" id="ARBA00022729"/>
    </source>
</evidence>
<feature type="compositionally biased region" description="Polar residues" evidence="14">
    <location>
        <begin position="84"/>
        <end position="96"/>
    </location>
</feature>
<evidence type="ECO:0000256" key="13">
    <source>
        <dbReference type="ARBA" id="ARBA00043832"/>
    </source>
</evidence>
<comment type="similarity">
    <text evidence="2">Belongs to the histidine acid phosphatase family. MINPP1 subfamily.</text>
</comment>
<dbReference type="EMBL" id="JAAAJA010000027">
    <property type="protein sequence ID" value="KAG0265750.1"/>
    <property type="molecule type" value="Genomic_DNA"/>
</dbReference>
<feature type="region of interest" description="Disordered" evidence="14">
    <location>
        <begin position="27"/>
        <end position="112"/>
    </location>
</feature>
<reference evidence="15" key="1">
    <citation type="journal article" date="2020" name="Fungal Divers.">
        <title>Resolving the Mortierellaceae phylogeny through synthesis of multi-gene phylogenetics and phylogenomics.</title>
        <authorList>
            <person name="Vandepol N."/>
            <person name="Liber J."/>
            <person name="Desiro A."/>
            <person name="Na H."/>
            <person name="Kennedy M."/>
            <person name="Barry K."/>
            <person name="Grigoriev I.V."/>
            <person name="Miller A.N."/>
            <person name="O'Donnell K."/>
            <person name="Stajich J.E."/>
            <person name="Bonito G."/>
        </authorList>
    </citation>
    <scope>NUCLEOTIDE SEQUENCE</scope>
    <source>
        <strain evidence="15">KOD948</strain>
    </source>
</reference>
<dbReference type="Pfam" id="PF00328">
    <property type="entry name" value="His_Phos_2"/>
    <property type="match status" value="1"/>
</dbReference>
<dbReference type="PANTHER" id="PTHR20963">
    <property type="entry name" value="MULTIPLE INOSITOL POLYPHOSPHATE PHOSPHATASE-RELATED"/>
    <property type="match status" value="1"/>
</dbReference>
<evidence type="ECO:0000256" key="9">
    <source>
        <dbReference type="ARBA" id="ARBA00031642"/>
    </source>
</evidence>
<keyword evidence="8" id="KW-0472">Membrane</keyword>
<evidence type="ECO:0000256" key="5">
    <source>
        <dbReference type="ARBA" id="ARBA00018097"/>
    </source>
</evidence>
<dbReference type="GO" id="GO:0016020">
    <property type="term" value="C:membrane"/>
    <property type="evidence" value="ECO:0007669"/>
    <property type="project" value="UniProtKB-SubCell"/>
</dbReference>
<keyword evidence="6" id="KW-0732">Signal</keyword>
<comment type="catalytic activity">
    <reaction evidence="10">
        <text>1D-myo-inositol 1,2,5,6-tetrakisphosphate + H2O = 1D-myo-inositol 1,2,6-trisphosphate + phosphate</text>
        <dbReference type="Rhea" id="RHEA:77119"/>
        <dbReference type="ChEBI" id="CHEBI:15377"/>
        <dbReference type="ChEBI" id="CHEBI:43474"/>
        <dbReference type="ChEBI" id="CHEBI:195535"/>
        <dbReference type="ChEBI" id="CHEBI:195537"/>
        <dbReference type="EC" id="3.1.3.62"/>
    </reaction>
    <physiologicalReaction direction="left-to-right" evidence="10">
        <dbReference type="Rhea" id="RHEA:77120"/>
    </physiologicalReaction>
</comment>
<evidence type="ECO:0000256" key="3">
    <source>
        <dbReference type="ARBA" id="ARBA00012976"/>
    </source>
</evidence>
<dbReference type="EC" id="3.1.3.80" evidence="3"/>
<proteinExistence type="inferred from homology"/>
<dbReference type="OrthoDB" id="6509975at2759"/>
<comment type="catalytic activity">
    <reaction evidence="13">
        <text>(2R)-2,3-bisphosphoglycerate + H2O = (2R)-2-phosphoglycerate + phosphate</text>
        <dbReference type="Rhea" id="RHEA:27381"/>
        <dbReference type="ChEBI" id="CHEBI:15377"/>
        <dbReference type="ChEBI" id="CHEBI:43474"/>
        <dbReference type="ChEBI" id="CHEBI:58248"/>
        <dbReference type="ChEBI" id="CHEBI:58289"/>
        <dbReference type="EC" id="3.1.3.80"/>
    </reaction>
    <physiologicalReaction direction="left-to-right" evidence="13">
        <dbReference type="Rhea" id="RHEA:27382"/>
    </physiologicalReaction>
</comment>
<comment type="subcellular location">
    <subcellularLocation>
        <location evidence="1">Membrane</location>
    </subcellularLocation>
</comment>
<sequence length="628" mass="71080">MDPVLVEGRTLPAFSRFRTPERTLKFYSNHRQSDDHTDPPVVRSLPTLPNKRPHQIAQRHRLEPSERNPIHWVTHPQPLIGGQHTFSTPSQESNPEAASASASTQKSLPPLRWIRKRLGTKSPYPHGDKRSGRLADIPDSYDLVQLHLICRHGTRYPSASKSLAFKKLAMKLAEVKAHGMEWLHHWIHHNLYPTEKGNLLAARGDSDLYQIGRRFAIRYHDFLNQYPYDANTYEFRSSAKSRSSQSAYAFSVGFFEGRLTNDPGLKVGGLAKDRSPIQPINIFTLPIGIDNELAVKYACPRWLKHVKDQPAIVREWGIYQDAVLPGLVDRISTLFTNNDGSNRINITTKDVMTIYSICGFEVSFHNNDQTWCQLLRGHGMEGTSNHKHGWDESESPFLKLEISGDLDDYYTHGPGVPFNRHLGCKLATSLVDSIELALAPEDTDMSTHRSKGSDDDDAAHRFRGHFKFGHSETILFFSSFLGLYDQKKEPLTGTMTSEQYRKREFRTSVISPFAANMGFEVYRPKAEGMKRKRRMHDSDEPFEPEKAMTPKGLVRLLVNEEPMIIPGCGSEYFCEWATLKRVLKRAGTGCDFEGCCTDLGDTGVRHLSALVDDAPMDLFCPTTEPVKG</sequence>
<dbReference type="GO" id="GO:0003993">
    <property type="term" value="F:acid phosphatase activity"/>
    <property type="evidence" value="ECO:0007669"/>
    <property type="project" value="TreeGrafter"/>
</dbReference>
<evidence type="ECO:0000256" key="14">
    <source>
        <dbReference type="SAM" id="MobiDB-lite"/>
    </source>
</evidence>
<evidence type="ECO:0000313" key="15">
    <source>
        <dbReference type="EMBL" id="KAG0265750.1"/>
    </source>
</evidence>
<accession>A0A9P6QCR1</accession>
<evidence type="ECO:0000256" key="12">
    <source>
        <dbReference type="ARBA" id="ARBA00043691"/>
    </source>
</evidence>